<comment type="pathway">
    <text evidence="2 14">Lipid metabolism; fatty acid biosynthesis.</text>
</comment>
<evidence type="ECO:0000256" key="3">
    <source>
        <dbReference type="ARBA" id="ARBA00006484"/>
    </source>
</evidence>
<dbReference type="EC" id="1.1.1.100" evidence="14"/>
<keyword evidence="5 14" id="KW-0444">Lipid biosynthesis</keyword>
<dbReference type="GO" id="GO:0004316">
    <property type="term" value="F:3-oxoacyl-[acyl-carrier-protein] reductase (NADPH) activity"/>
    <property type="evidence" value="ECO:0007669"/>
    <property type="project" value="UniProtKB-UniRule"/>
</dbReference>
<feature type="binding site" evidence="13">
    <location>
        <position position="188"/>
    </location>
    <ligand>
        <name>NADP(+)</name>
        <dbReference type="ChEBI" id="CHEBI:58349"/>
    </ligand>
</feature>
<keyword evidence="8 14" id="KW-0560">Oxidoreductase</keyword>
<evidence type="ECO:0000256" key="14">
    <source>
        <dbReference type="RuleBase" id="RU366074"/>
    </source>
</evidence>
<keyword evidence="10 14" id="KW-0275">Fatty acid biosynthesis</keyword>
<dbReference type="Gene3D" id="3.40.50.720">
    <property type="entry name" value="NAD(P)-binding Rossmann-like Domain"/>
    <property type="match status" value="1"/>
</dbReference>
<feature type="binding site" evidence="13">
    <location>
        <position position="90"/>
    </location>
    <ligand>
        <name>NADP(+)</name>
        <dbReference type="ChEBI" id="CHEBI:58349"/>
    </ligand>
</feature>
<evidence type="ECO:0000256" key="8">
    <source>
        <dbReference type="ARBA" id="ARBA00023002"/>
    </source>
</evidence>
<comment type="function">
    <text evidence="1 14">Catalyzes the NADPH-dependent reduction of beta-ketoacyl-ACP substrates to beta-hydroxyacyl-ACP products, the first reductive step in the elongation cycle of fatty acid biosynthesis.</text>
</comment>
<dbReference type="NCBIfam" id="NF004198">
    <property type="entry name" value="PRK05653.1-3"/>
    <property type="match status" value="1"/>
</dbReference>
<dbReference type="FunFam" id="3.40.50.720:FF:000037">
    <property type="entry name" value="3-oxoacyl-[acyl-carrier-protein] reductase FabG"/>
    <property type="match status" value="1"/>
</dbReference>
<dbReference type="InterPro" id="IPR036291">
    <property type="entry name" value="NAD(P)-bd_dom_sf"/>
</dbReference>
<accession>A0AAU8ID36</accession>
<comment type="subunit">
    <text evidence="4 14">Homotetramer.</text>
</comment>
<dbReference type="PRINTS" id="PR00081">
    <property type="entry name" value="GDHRDH"/>
</dbReference>
<evidence type="ECO:0000256" key="11">
    <source>
        <dbReference type="ARBA" id="ARBA00048508"/>
    </source>
</evidence>
<dbReference type="PANTHER" id="PTHR42879:SF2">
    <property type="entry name" value="3-OXOACYL-[ACYL-CARRIER-PROTEIN] REDUCTASE FABG"/>
    <property type="match status" value="1"/>
</dbReference>
<evidence type="ECO:0000313" key="16">
    <source>
        <dbReference type="EMBL" id="XCJ16018.1"/>
    </source>
</evidence>
<feature type="active site" description="Proton acceptor" evidence="12">
    <location>
        <position position="155"/>
    </location>
</feature>
<feature type="binding site" evidence="13">
    <location>
        <begin position="155"/>
        <end position="159"/>
    </location>
    <ligand>
        <name>NADP(+)</name>
        <dbReference type="ChEBI" id="CHEBI:58349"/>
    </ligand>
</feature>
<dbReference type="Pfam" id="PF13561">
    <property type="entry name" value="adh_short_C2"/>
    <property type="match status" value="1"/>
</dbReference>
<dbReference type="EMBL" id="CP159510">
    <property type="protein sequence ID" value="XCJ16018.1"/>
    <property type="molecule type" value="Genomic_DNA"/>
</dbReference>
<keyword evidence="9 14" id="KW-0443">Lipid metabolism</keyword>
<dbReference type="SUPFAM" id="SSF51735">
    <property type="entry name" value="NAD(P)-binding Rossmann-fold domains"/>
    <property type="match status" value="1"/>
</dbReference>
<dbReference type="NCBIfam" id="NF009466">
    <property type="entry name" value="PRK12826.1-2"/>
    <property type="match status" value="1"/>
</dbReference>
<comment type="catalytic activity">
    <reaction evidence="11 14">
        <text>a (3R)-hydroxyacyl-[ACP] + NADP(+) = a 3-oxoacyl-[ACP] + NADPH + H(+)</text>
        <dbReference type="Rhea" id="RHEA:17397"/>
        <dbReference type="Rhea" id="RHEA-COMP:9916"/>
        <dbReference type="Rhea" id="RHEA-COMP:9945"/>
        <dbReference type="ChEBI" id="CHEBI:15378"/>
        <dbReference type="ChEBI" id="CHEBI:57783"/>
        <dbReference type="ChEBI" id="CHEBI:58349"/>
        <dbReference type="ChEBI" id="CHEBI:78776"/>
        <dbReference type="ChEBI" id="CHEBI:78827"/>
        <dbReference type="EC" id="1.1.1.100"/>
    </reaction>
</comment>
<evidence type="ECO:0000256" key="4">
    <source>
        <dbReference type="ARBA" id="ARBA00011881"/>
    </source>
</evidence>
<dbReference type="InterPro" id="IPR020904">
    <property type="entry name" value="Sc_DH/Rdtase_CS"/>
</dbReference>
<gene>
    <name evidence="16" type="primary">fabG</name>
    <name evidence="16" type="ORF">ABNN70_09915</name>
</gene>
<dbReference type="NCBIfam" id="NF047420">
    <property type="entry name" value="EF_P_mod_YmfI"/>
    <property type="match status" value="1"/>
</dbReference>
<evidence type="ECO:0000259" key="15">
    <source>
        <dbReference type="SMART" id="SM00822"/>
    </source>
</evidence>
<evidence type="ECO:0000256" key="1">
    <source>
        <dbReference type="ARBA" id="ARBA00002607"/>
    </source>
</evidence>
<keyword evidence="7 13" id="KW-0521">NADP</keyword>
<evidence type="ECO:0000256" key="7">
    <source>
        <dbReference type="ARBA" id="ARBA00022857"/>
    </source>
</evidence>
<dbReference type="PRINTS" id="PR00080">
    <property type="entry name" value="SDRFAMILY"/>
</dbReference>
<dbReference type="RefSeq" id="WP_129929204.1">
    <property type="nucleotide sequence ID" value="NZ_CP159510.1"/>
</dbReference>
<dbReference type="NCBIfam" id="TIGR01830">
    <property type="entry name" value="3oxo_ACP_reduc"/>
    <property type="match status" value="1"/>
</dbReference>
<dbReference type="InterPro" id="IPR011284">
    <property type="entry name" value="3oxo_ACP_reduc"/>
</dbReference>
<name>A0AAU8ID36_9BACL</name>
<dbReference type="NCBIfam" id="NF004200">
    <property type="entry name" value="PRK05653.1-5"/>
    <property type="match status" value="1"/>
</dbReference>
<dbReference type="NCBIfam" id="NF004199">
    <property type="entry name" value="PRK05653.1-4"/>
    <property type="match status" value="1"/>
</dbReference>
<feature type="binding site" evidence="13">
    <location>
        <begin position="12"/>
        <end position="15"/>
    </location>
    <ligand>
        <name>NADP(+)</name>
        <dbReference type="ChEBI" id="CHEBI:58349"/>
    </ligand>
</feature>
<dbReference type="InterPro" id="IPR002347">
    <property type="entry name" value="SDR_fam"/>
</dbReference>
<proteinExistence type="inferred from homology"/>
<dbReference type="PANTHER" id="PTHR42879">
    <property type="entry name" value="3-OXOACYL-(ACYL-CARRIER-PROTEIN) REDUCTASE"/>
    <property type="match status" value="1"/>
</dbReference>
<evidence type="ECO:0000256" key="2">
    <source>
        <dbReference type="ARBA" id="ARBA00005194"/>
    </source>
</evidence>
<dbReference type="PROSITE" id="PS00061">
    <property type="entry name" value="ADH_SHORT"/>
    <property type="match status" value="1"/>
</dbReference>
<evidence type="ECO:0000256" key="13">
    <source>
        <dbReference type="PIRSR" id="PIRSR611284-2"/>
    </source>
</evidence>
<dbReference type="CDD" id="cd05333">
    <property type="entry name" value="BKR_SDR_c"/>
    <property type="match status" value="1"/>
</dbReference>
<dbReference type="NCBIfam" id="NF009464">
    <property type="entry name" value="PRK12824.1"/>
    <property type="match status" value="1"/>
</dbReference>
<dbReference type="NCBIfam" id="NF005559">
    <property type="entry name" value="PRK07231.1"/>
    <property type="match status" value="1"/>
</dbReference>
<organism evidence="16">
    <name type="scientific">Sporolactobacillus sp. Y61</name>
    <dbReference type="NCBI Taxonomy" id="3160863"/>
    <lineage>
        <taxon>Bacteria</taxon>
        <taxon>Bacillati</taxon>
        <taxon>Bacillota</taxon>
        <taxon>Bacilli</taxon>
        <taxon>Bacillales</taxon>
        <taxon>Sporolactobacillaceae</taxon>
        <taxon>Sporolactobacillus</taxon>
    </lineage>
</organism>
<evidence type="ECO:0000256" key="12">
    <source>
        <dbReference type="PIRSR" id="PIRSR611284-1"/>
    </source>
</evidence>
<evidence type="ECO:0000256" key="6">
    <source>
        <dbReference type="ARBA" id="ARBA00022832"/>
    </source>
</evidence>
<dbReference type="GO" id="GO:0006633">
    <property type="term" value="P:fatty acid biosynthetic process"/>
    <property type="evidence" value="ECO:0007669"/>
    <property type="project" value="UniProtKB-KW"/>
</dbReference>
<feature type="domain" description="Ketoreductase" evidence="15">
    <location>
        <begin position="6"/>
        <end position="186"/>
    </location>
</feature>
<evidence type="ECO:0000256" key="9">
    <source>
        <dbReference type="ARBA" id="ARBA00023098"/>
    </source>
</evidence>
<comment type="similarity">
    <text evidence="3 14">Belongs to the short-chain dehydrogenases/reductases (SDR) family.</text>
</comment>
<protein>
    <recommendedName>
        <fullName evidence="14">3-oxoacyl-[acyl-carrier-protein] reductase</fullName>
        <ecNumber evidence="14">1.1.1.100</ecNumber>
    </recommendedName>
</protein>
<keyword evidence="6 14" id="KW-0276">Fatty acid metabolism</keyword>
<dbReference type="AlphaFoldDB" id="A0AAU8ID36"/>
<reference evidence="16" key="1">
    <citation type="submission" date="2024-06" db="EMBL/GenBank/DDBJ databases">
        <authorList>
            <person name="Fan A."/>
            <person name="Zhang F.Y."/>
            <person name="Zhang L."/>
        </authorList>
    </citation>
    <scope>NUCLEOTIDE SEQUENCE</scope>
    <source>
        <strain evidence="16">Y61</strain>
    </source>
</reference>
<evidence type="ECO:0000256" key="5">
    <source>
        <dbReference type="ARBA" id="ARBA00022516"/>
    </source>
</evidence>
<sequence>MELNGKVALVTGASRGIGKAIALELARRGASIAVNYAGNQSKAEETVAEIKALSRDAAVVHCDVSQENQVKDMIKFVIRTFGTLDIVVNNAGITRDGLLMRMKEKDWDAVLDINLKGVFLVTKAALRPMMRQRSGRIINIASVVGILGNAGQANYVAAKSGVIGLTKSAAREVAARGITVNAVAPGFITTEMTEQLSDEVKEQMKKQIPLQRPGTPEDVAKAVAFLASKDSSYMTGQILSIDGGMAMQ</sequence>
<dbReference type="NCBIfam" id="NF004197">
    <property type="entry name" value="PRK05653.1-1"/>
    <property type="match status" value="1"/>
</dbReference>
<evidence type="ECO:0000256" key="10">
    <source>
        <dbReference type="ARBA" id="ARBA00023160"/>
    </source>
</evidence>
<dbReference type="InterPro" id="IPR057326">
    <property type="entry name" value="KR_dom"/>
</dbReference>
<dbReference type="GO" id="GO:0051287">
    <property type="term" value="F:NAD binding"/>
    <property type="evidence" value="ECO:0007669"/>
    <property type="project" value="UniProtKB-UniRule"/>
</dbReference>
<dbReference type="SMART" id="SM00822">
    <property type="entry name" value="PKS_KR"/>
    <property type="match status" value="1"/>
</dbReference>
<dbReference type="InterPro" id="IPR050259">
    <property type="entry name" value="SDR"/>
</dbReference>